<dbReference type="InterPro" id="IPR003613">
    <property type="entry name" value="Ubox_domain"/>
</dbReference>
<accession>A0A397TAV8</accession>
<evidence type="ECO:0000313" key="3">
    <source>
        <dbReference type="Proteomes" id="UP000265703"/>
    </source>
</evidence>
<protein>
    <recommendedName>
        <fullName evidence="1">U-box domain-containing protein</fullName>
    </recommendedName>
</protein>
<dbReference type="GO" id="GO:0016567">
    <property type="term" value="P:protein ubiquitination"/>
    <property type="evidence" value="ECO:0007669"/>
    <property type="project" value="InterPro"/>
</dbReference>
<dbReference type="OrthoDB" id="629492at2759"/>
<dbReference type="EMBL" id="QKYT01000134">
    <property type="protein sequence ID" value="RIA92131.1"/>
    <property type="molecule type" value="Genomic_DNA"/>
</dbReference>
<comment type="caution">
    <text evidence="2">The sequence shown here is derived from an EMBL/GenBank/DDBJ whole genome shotgun (WGS) entry which is preliminary data.</text>
</comment>
<reference evidence="2 3" key="1">
    <citation type="submission" date="2018-06" db="EMBL/GenBank/DDBJ databases">
        <title>Comparative genomics reveals the genomic features of Rhizophagus irregularis, R. cerebriforme, R. diaphanum and Gigaspora rosea, and their symbiotic lifestyle signature.</title>
        <authorList>
            <person name="Morin E."/>
            <person name="San Clemente H."/>
            <person name="Chen E.C.H."/>
            <person name="De La Providencia I."/>
            <person name="Hainaut M."/>
            <person name="Kuo A."/>
            <person name="Kohler A."/>
            <person name="Murat C."/>
            <person name="Tang N."/>
            <person name="Roy S."/>
            <person name="Loubradou J."/>
            <person name="Henrissat B."/>
            <person name="Grigoriev I.V."/>
            <person name="Corradi N."/>
            <person name="Roux C."/>
            <person name="Martin F.M."/>
        </authorList>
    </citation>
    <scope>NUCLEOTIDE SEQUENCE [LARGE SCALE GENOMIC DNA]</scope>
    <source>
        <strain evidence="2 3">DAOM 227022</strain>
    </source>
</reference>
<dbReference type="Gene3D" id="3.30.40.10">
    <property type="entry name" value="Zinc/RING finger domain, C3HC4 (zinc finger)"/>
    <property type="match status" value="1"/>
</dbReference>
<organism evidence="2 3">
    <name type="scientific">Glomus cerebriforme</name>
    <dbReference type="NCBI Taxonomy" id="658196"/>
    <lineage>
        <taxon>Eukaryota</taxon>
        <taxon>Fungi</taxon>
        <taxon>Fungi incertae sedis</taxon>
        <taxon>Mucoromycota</taxon>
        <taxon>Glomeromycotina</taxon>
        <taxon>Glomeromycetes</taxon>
        <taxon>Glomerales</taxon>
        <taxon>Glomeraceae</taxon>
        <taxon>Glomus</taxon>
    </lineage>
</organism>
<dbReference type="SUPFAM" id="SSF57850">
    <property type="entry name" value="RING/U-box"/>
    <property type="match status" value="1"/>
</dbReference>
<dbReference type="Proteomes" id="UP000265703">
    <property type="component" value="Unassembled WGS sequence"/>
</dbReference>
<dbReference type="PANTHER" id="PTHR46573:SF1">
    <property type="entry name" value="WD REPEAT, SAM AND U-BOX DOMAIN-CONTAINING PROTEIN 1"/>
    <property type="match status" value="1"/>
</dbReference>
<dbReference type="PROSITE" id="PS51698">
    <property type="entry name" value="U_BOX"/>
    <property type="match status" value="1"/>
</dbReference>
<dbReference type="InterPro" id="IPR052085">
    <property type="entry name" value="WD-SAM-U-box"/>
</dbReference>
<keyword evidence="3" id="KW-1185">Reference proteome</keyword>
<dbReference type="InterPro" id="IPR013083">
    <property type="entry name" value="Znf_RING/FYVE/PHD"/>
</dbReference>
<dbReference type="CDD" id="cd16655">
    <property type="entry name" value="RING-Ubox_WDSUB1-like"/>
    <property type="match status" value="1"/>
</dbReference>
<dbReference type="PANTHER" id="PTHR46573">
    <property type="entry name" value="WD REPEAT, SAM AND U-BOX DOMAIN-CONTAINING PROTEIN 1"/>
    <property type="match status" value="1"/>
</dbReference>
<evidence type="ECO:0000259" key="1">
    <source>
        <dbReference type="PROSITE" id="PS51698"/>
    </source>
</evidence>
<proteinExistence type="predicted"/>
<evidence type="ECO:0000313" key="2">
    <source>
        <dbReference type="EMBL" id="RIA92131.1"/>
    </source>
</evidence>
<feature type="domain" description="U-box" evidence="1">
    <location>
        <begin position="91"/>
        <end position="135"/>
    </location>
</feature>
<sequence length="135" mass="15490">MAERKQVVNMSDSLEVIDGVGEKSMEVLLRANFKTIEDLKKETVGYGQRIQQVVDGLKKEKPHFKASYWNSLALRCCKIVERIQRAEATPFVPSPYMCPITKDWMMDPVVAPSGYSYDRSAIVEWLEEDCHDPFT</sequence>
<dbReference type="STRING" id="658196.A0A397TAV8"/>
<gene>
    <name evidence="2" type="ORF">C1645_736593</name>
</gene>
<dbReference type="AlphaFoldDB" id="A0A397TAV8"/>
<name>A0A397TAV8_9GLOM</name>
<dbReference type="Pfam" id="PF04564">
    <property type="entry name" value="U-box"/>
    <property type="match status" value="1"/>
</dbReference>
<dbReference type="GO" id="GO:0004842">
    <property type="term" value="F:ubiquitin-protein transferase activity"/>
    <property type="evidence" value="ECO:0007669"/>
    <property type="project" value="InterPro"/>
</dbReference>